<evidence type="ECO:0000313" key="3">
    <source>
        <dbReference type="Proteomes" id="UP000002489"/>
    </source>
</evidence>
<sequence length="197" mass="21334">MASTLAFPQQQQQQQQPQGLPIQSVSSSNIDNSLLSALATYVTTGSHARSTTEQEIQELASAVVAKPGGRAHLESLIQFDSCPDHQVWKNQASASGTINITKTNLSIALEVGTLELKFSASGAGFYVPWSGSLNAGTLYYNEFSQLTPGNATFKLWVKGLDFYVSIYRNQVYIGNFFYPNIGFVFPPGTIDLNGTIA</sequence>
<reference evidence="3" key="1">
    <citation type="journal article" date="2012" name="Mol. Plant Microbe Interact.">
        <title>A highly conserved effector in Fusarium oxysporum is required for full virulence on Arabidopsis.</title>
        <authorList>
            <person name="Thatcher L.F."/>
            <person name="Gardiner D.M."/>
            <person name="Kazan K."/>
            <person name="Manners J."/>
        </authorList>
    </citation>
    <scope>NUCLEOTIDE SEQUENCE [LARGE SCALE GENOMIC DNA]</scope>
    <source>
        <strain evidence="3">Fo5176</strain>
    </source>
</reference>
<dbReference type="AlphaFoldDB" id="A0A0D2Y105"/>
<evidence type="ECO:0000256" key="1">
    <source>
        <dbReference type="SAM" id="MobiDB-lite"/>
    </source>
</evidence>
<name>A0A0D2Y105_FUSOF</name>
<accession>A0A0D2Y105</accession>
<feature type="compositionally biased region" description="Low complexity" evidence="1">
    <location>
        <begin position="8"/>
        <end position="18"/>
    </location>
</feature>
<dbReference type="Proteomes" id="UP000002489">
    <property type="component" value="Unassembled WGS sequence"/>
</dbReference>
<feature type="region of interest" description="Disordered" evidence="1">
    <location>
        <begin position="1"/>
        <end position="23"/>
    </location>
</feature>
<evidence type="ECO:0000313" key="2">
    <source>
        <dbReference type="EnsemblFungi" id="FOXG_09945P0"/>
    </source>
</evidence>
<proteinExistence type="predicted"/>
<dbReference type="EnsemblFungi" id="FOXG_09945T0">
    <property type="protein sequence ID" value="FOXG_09945P0"/>
    <property type="gene ID" value="FOXG_09945"/>
</dbReference>
<organism evidence="2 3">
    <name type="scientific">Fusarium oxysporum (strain Fo5176)</name>
    <name type="common">Fusarium vascular wilt</name>
    <dbReference type="NCBI Taxonomy" id="660025"/>
    <lineage>
        <taxon>Eukaryota</taxon>
        <taxon>Fungi</taxon>
        <taxon>Dikarya</taxon>
        <taxon>Ascomycota</taxon>
        <taxon>Pezizomycotina</taxon>
        <taxon>Sordariomycetes</taxon>
        <taxon>Hypocreomycetidae</taxon>
        <taxon>Hypocreales</taxon>
        <taxon>Nectriaceae</taxon>
        <taxon>Fusarium</taxon>
        <taxon>Fusarium oxysporum species complex</taxon>
    </lineage>
</organism>
<reference evidence="2" key="2">
    <citation type="submission" date="2025-08" db="UniProtKB">
        <authorList>
            <consortium name="EnsemblFungi"/>
        </authorList>
    </citation>
    <scope>IDENTIFICATION</scope>
    <source>
        <strain evidence="2">4287 / CBS 123668 / FGSC 9935 / NRRL 34936</strain>
    </source>
</reference>
<dbReference type="VEuPathDB" id="FungiDB:FOXG_09945"/>
<protein>
    <submittedName>
        <fullName evidence="2">Uncharacterized protein</fullName>
    </submittedName>
</protein>
<gene>
    <name evidence="2" type="primary">28951462</name>
</gene>